<dbReference type="Gene3D" id="3.90.1200.10">
    <property type="match status" value="1"/>
</dbReference>
<geneLocation type="plasmid" evidence="4">
    <name>pp97_b</name>
</geneLocation>
<dbReference type="PANTHER" id="PTHR21064">
    <property type="entry name" value="AMINOGLYCOSIDE PHOSPHOTRANSFERASE DOMAIN-CONTAINING PROTEIN-RELATED"/>
    <property type="match status" value="1"/>
</dbReference>
<dbReference type="InterPro" id="IPR050249">
    <property type="entry name" value="Pseudomonas-type_ThrB"/>
</dbReference>
<dbReference type="AlphaFoldDB" id="A0A1L3IAZ1"/>
<evidence type="ECO:0000313" key="4">
    <source>
        <dbReference type="Proteomes" id="UP000183859"/>
    </source>
</evidence>
<dbReference type="PANTHER" id="PTHR21064:SF6">
    <property type="entry name" value="AMINOGLYCOSIDE PHOSPHOTRANSFERASE DOMAIN-CONTAINING PROTEIN"/>
    <property type="match status" value="1"/>
</dbReference>
<protein>
    <submittedName>
        <fullName evidence="3">Homoserine kinase</fullName>
    </submittedName>
</protein>
<reference evidence="4" key="1">
    <citation type="submission" date="2016-07" db="EMBL/GenBank/DDBJ databases">
        <title>Phaeobacter portensis sp. nov., a tropodithietic acid producing bacterium isolated from a German harbor.</title>
        <authorList>
            <person name="Freese H.M."/>
            <person name="Bunk B."/>
            <person name="Breider S."/>
            <person name="Brinkhoff T."/>
        </authorList>
    </citation>
    <scope>NUCLEOTIDE SEQUENCE [LARGE SCALE GENOMIC DNA]</scope>
    <source>
        <strain evidence="4">P97</strain>
        <plasmid evidence="4">pp97_b</plasmid>
    </source>
</reference>
<dbReference type="SUPFAM" id="SSF56112">
    <property type="entry name" value="Protein kinase-like (PK-like)"/>
    <property type="match status" value="1"/>
</dbReference>
<dbReference type="Proteomes" id="UP000183859">
    <property type="component" value="Plasmid pP97_b"/>
</dbReference>
<name>A0A1L3IAZ1_9RHOB</name>
<gene>
    <name evidence="3" type="ORF">PhaeoP97_03894</name>
</gene>
<dbReference type="Gene3D" id="3.30.200.20">
    <property type="entry name" value="Phosphorylase Kinase, domain 1"/>
    <property type="match status" value="1"/>
</dbReference>
<accession>A0A1L3IAZ1</accession>
<comment type="similarity">
    <text evidence="1">Belongs to the pseudomonas-type ThrB family.</text>
</comment>
<dbReference type="Pfam" id="PF01636">
    <property type="entry name" value="APH"/>
    <property type="match status" value="1"/>
</dbReference>
<keyword evidence="3" id="KW-0808">Transferase</keyword>
<dbReference type="InterPro" id="IPR011009">
    <property type="entry name" value="Kinase-like_dom_sf"/>
</dbReference>
<proteinExistence type="inferred from homology"/>
<dbReference type="GO" id="GO:0009088">
    <property type="term" value="P:threonine biosynthetic process"/>
    <property type="evidence" value="ECO:0007669"/>
    <property type="project" value="TreeGrafter"/>
</dbReference>
<dbReference type="RefSeq" id="WP_072506835.1">
    <property type="nucleotide sequence ID" value="NZ_CP016366.1"/>
</dbReference>
<keyword evidence="3" id="KW-0418">Kinase</keyword>
<evidence type="ECO:0000313" key="3">
    <source>
        <dbReference type="EMBL" id="APG49244.1"/>
    </source>
</evidence>
<keyword evidence="4" id="KW-1185">Reference proteome</keyword>
<sequence>MNATVDNALSLWGLTDAGYNLVAARENAVYKVETPTDVFALRLHRQEYRTNVELDSELHWMKAISDGGLSVPSPIPSKTGDVMHMVDGVQVDVLDWLSGDTLDAVLIKSDAKTRVALFQTLGQDMARLHDICDTWQRPLGFSRCAWDIDSLLGDAPLWDRFWDNPGLTAKDRYLFHTFRHKTRTDLADSAKNLDYGLIHADLVAANVMVDGTGLHFIDFDDGGYGYRVFELATALLKHIDAPDYGDLKQALICGYTSTRPIDLATLDLFMALRATTYVGWNITRMGEDGGGARNTRFINTATKLAADYIG</sequence>
<evidence type="ECO:0000256" key="1">
    <source>
        <dbReference type="ARBA" id="ARBA00038240"/>
    </source>
</evidence>
<dbReference type="KEGG" id="php:PhaeoP97_03894"/>
<dbReference type="EMBL" id="CP016366">
    <property type="protein sequence ID" value="APG49244.1"/>
    <property type="molecule type" value="Genomic_DNA"/>
</dbReference>
<dbReference type="OrthoDB" id="241498at2"/>
<dbReference type="InterPro" id="IPR002575">
    <property type="entry name" value="Aminoglycoside_PTrfase"/>
</dbReference>
<organism evidence="3 4">
    <name type="scientific">Phaeobacter porticola</name>
    <dbReference type="NCBI Taxonomy" id="1844006"/>
    <lineage>
        <taxon>Bacteria</taxon>
        <taxon>Pseudomonadati</taxon>
        <taxon>Pseudomonadota</taxon>
        <taxon>Alphaproteobacteria</taxon>
        <taxon>Rhodobacterales</taxon>
        <taxon>Roseobacteraceae</taxon>
        <taxon>Phaeobacter</taxon>
    </lineage>
</organism>
<keyword evidence="3" id="KW-0614">Plasmid</keyword>
<evidence type="ECO:0000259" key="2">
    <source>
        <dbReference type="Pfam" id="PF01636"/>
    </source>
</evidence>
<dbReference type="GO" id="GO:0004413">
    <property type="term" value="F:homoserine kinase activity"/>
    <property type="evidence" value="ECO:0007669"/>
    <property type="project" value="TreeGrafter"/>
</dbReference>
<feature type="domain" description="Aminoglycoside phosphotransferase" evidence="2">
    <location>
        <begin position="25"/>
        <end position="243"/>
    </location>
</feature>